<keyword evidence="1" id="KW-1133">Transmembrane helix</keyword>
<sequence>MSELIPWGLGGIALLFVLFQLRIVITSKRMAGTRVEGLDQLVGSSESCDGRYLFYFHSPRCGPCRTMTPEIEALAEKRSCIIKLDVSRDINAAMALGVRATPTVVLVKDGAVEKVLLGGQSIEKLEALLG</sequence>
<dbReference type="PROSITE" id="PS51352">
    <property type="entry name" value="THIOREDOXIN_2"/>
    <property type="match status" value="1"/>
</dbReference>
<feature type="transmembrane region" description="Helical" evidence="1">
    <location>
        <begin position="6"/>
        <end position="25"/>
    </location>
</feature>
<dbReference type="OrthoDB" id="5784238at2"/>
<proteinExistence type="predicted"/>
<dbReference type="Gene3D" id="3.40.30.10">
    <property type="entry name" value="Glutaredoxin"/>
    <property type="match status" value="1"/>
</dbReference>
<accession>A0A1T2L126</accession>
<keyword evidence="1" id="KW-0812">Transmembrane</keyword>
<dbReference type="RefSeq" id="WP_078484797.1">
    <property type="nucleotide sequence ID" value="NZ_MPRL01000075.1"/>
</dbReference>
<dbReference type="CDD" id="cd02947">
    <property type="entry name" value="TRX_family"/>
    <property type="match status" value="1"/>
</dbReference>
<evidence type="ECO:0000313" key="4">
    <source>
        <dbReference type="Proteomes" id="UP000191110"/>
    </source>
</evidence>
<dbReference type="Proteomes" id="UP000191110">
    <property type="component" value="Unassembled WGS sequence"/>
</dbReference>
<evidence type="ECO:0000313" key="3">
    <source>
        <dbReference type="EMBL" id="OOZ38720.1"/>
    </source>
</evidence>
<dbReference type="PANTHER" id="PTHR45663:SF11">
    <property type="entry name" value="GEO12009P1"/>
    <property type="match status" value="1"/>
</dbReference>
<dbReference type="AlphaFoldDB" id="A0A1T2L126"/>
<dbReference type="InterPro" id="IPR013766">
    <property type="entry name" value="Thioredoxin_domain"/>
</dbReference>
<comment type="caution">
    <text evidence="3">The sequence shown here is derived from an EMBL/GenBank/DDBJ whole genome shotgun (WGS) entry which is preliminary data.</text>
</comment>
<keyword evidence="1" id="KW-0472">Membrane</keyword>
<organism evidence="3 4">
    <name type="scientific">Solemya pervernicosa gill symbiont</name>
    <dbReference type="NCBI Taxonomy" id="642797"/>
    <lineage>
        <taxon>Bacteria</taxon>
        <taxon>Pseudomonadati</taxon>
        <taxon>Pseudomonadota</taxon>
        <taxon>Gammaproteobacteria</taxon>
        <taxon>sulfur-oxidizing symbionts</taxon>
    </lineage>
</organism>
<feature type="domain" description="Thioredoxin" evidence="2">
    <location>
        <begin position="21"/>
        <end position="130"/>
    </location>
</feature>
<keyword evidence="4" id="KW-1185">Reference proteome</keyword>
<evidence type="ECO:0000259" key="2">
    <source>
        <dbReference type="PROSITE" id="PS51352"/>
    </source>
</evidence>
<gene>
    <name evidence="3" type="ORF">BOW53_14445</name>
</gene>
<dbReference type="Pfam" id="PF00085">
    <property type="entry name" value="Thioredoxin"/>
    <property type="match status" value="1"/>
</dbReference>
<reference evidence="3 4" key="1">
    <citation type="submission" date="2016-11" db="EMBL/GenBank/DDBJ databases">
        <title>Mixed transmission modes and dynamic genome evolution in an obligate animal-bacterial symbiosis.</title>
        <authorList>
            <person name="Russell S.L."/>
            <person name="Corbett-Detig R.B."/>
            <person name="Cavanaugh C.M."/>
        </authorList>
    </citation>
    <scope>NUCLEOTIDE SEQUENCE [LARGE SCALE GENOMIC DNA]</scope>
    <source>
        <strain evidence="3">Sveles-Q1</strain>
    </source>
</reference>
<dbReference type="InterPro" id="IPR036249">
    <property type="entry name" value="Thioredoxin-like_sf"/>
</dbReference>
<dbReference type="GO" id="GO:0015035">
    <property type="term" value="F:protein-disulfide reductase activity"/>
    <property type="evidence" value="ECO:0007669"/>
    <property type="project" value="TreeGrafter"/>
</dbReference>
<dbReference type="SUPFAM" id="SSF52833">
    <property type="entry name" value="Thioredoxin-like"/>
    <property type="match status" value="1"/>
</dbReference>
<dbReference type="EMBL" id="MPRL01000075">
    <property type="protein sequence ID" value="OOZ38720.1"/>
    <property type="molecule type" value="Genomic_DNA"/>
</dbReference>
<name>A0A1T2L126_9GAMM</name>
<evidence type="ECO:0000256" key="1">
    <source>
        <dbReference type="SAM" id="Phobius"/>
    </source>
</evidence>
<protein>
    <recommendedName>
        <fullName evidence="2">Thioredoxin domain-containing protein</fullName>
    </recommendedName>
</protein>
<dbReference type="GO" id="GO:0005737">
    <property type="term" value="C:cytoplasm"/>
    <property type="evidence" value="ECO:0007669"/>
    <property type="project" value="TreeGrafter"/>
</dbReference>
<dbReference type="PANTHER" id="PTHR45663">
    <property type="entry name" value="GEO12009P1"/>
    <property type="match status" value="1"/>
</dbReference>